<accession>A0A4Y2IP92</accession>
<keyword evidence="2" id="KW-1185">Reference proteome</keyword>
<sequence>MPSKIDASAKCELRSVIRFLHTEGKSEPEILQRMSRIYGENFMSVGLCVIGAEKLKTGEPTFMIRVTRTQICRNRRSCTTSSWQLLEQFKLDVPDHPTYSPYLATSGYHLFLELKD</sequence>
<evidence type="ECO:0000313" key="2">
    <source>
        <dbReference type="Proteomes" id="UP000499080"/>
    </source>
</evidence>
<name>A0A4Y2IP92_ARAVE</name>
<protein>
    <recommendedName>
        <fullName evidence="3">Mos1 transposase HTH domain-containing protein</fullName>
    </recommendedName>
</protein>
<proteinExistence type="predicted"/>
<gene>
    <name evidence="1" type="ORF">AVEN_138233_1</name>
</gene>
<comment type="caution">
    <text evidence="1">The sequence shown here is derived from an EMBL/GenBank/DDBJ whole genome shotgun (WGS) entry which is preliminary data.</text>
</comment>
<dbReference type="OrthoDB" id="6469635at2759"/>
<dbReference type="AlphaFoldDB" id="A0A4Y2IP92"/>
<organism evidence="1 2">
    <name type="scientific">Araneus ventricosus</name>
    <name type="common">Orbweaver spider</name>
    <name type="synonym">Epeira ventricosa</name>
    <dbReference type="NCBI Taxonomy" id="182803"/>
    <lineage>
        <taxon>Eukaryota</taxon>
        <taxon>Metazoa</taxon>
        <taxon>Ecdysozoa</taxon>
        <taxon>Arthropoda</taxon>
        <taxon>Chelicerata</taxon>
        <taxon>Arachnida</taxon>
        <taxon>Araneae</taxon>
        <taxon>Araneomorphae</taxon>
        <taxon>Entelegynae</taxon>
        <taxon>Araneoidea</taxon>
        <taxon>Araneidae</taxon>
        <taxon>Araneus</taxon>
    </lineage>
</organism>
<evidence type="ECO:0000313" key="1">
    <source>
        <dbReference type="EMBL" id="GBM79465.1"/>
    </source>
</evidence>
<dbReference type="EMBL" id="BGPR01002823">
    <property type="protein sequence ID" value="GBM79465.1"/>
    <property type="molecule type" value="Genomic_DNA"/>
</dbReference>
<evidence type="ECO:0008006" key="3">
    <source>
        <dbReference type="Google" id="ProtNLM"/>
    </source>
</evidence>
<dbReference type="Proteomes" id="UP000499080">
    <property type="component" value="Unassembled WGS sequence"/>
</dbReference>
<reference evidence="1 2" key="1">
    <citation type="journal article" date="2019" name="Sci. Rep.">
        <title>Orb-weaving spider Araneus ventricosus genome elucidates the spidroin gene catalogue.</title>
        <authorList>
            <person name="Kono N."/>
            <person name="Nakamura H."/>
            <person name="Ohtoshi R."/>
            <person name="Moran D.A.P."/>
            <person name="Shinohara A."/>
            <person name="Yoshida Y."/>
            <person name="Fujiwara M."/>
            <person name="Mori M."/>
            <person name="Tomita M."/>
            <person name="Arakawa K."/>
        </authorList>
    </citation>
    <scope>NUCLEOTIDE SEQUENCE [LARGE SCALE GENOMIC DNA]</scope>
</reference>